<dbReference type="Proteomes" id="UP001497482">
    <property type="component" value="Chromosome 13"/>
</dbReference>
<feature type="region of interest" description="Disordered" evidence="1">
    <location>
        <begin position="158"/>
        <end position="182"/>
    </location>
</feature>
<dbReference type="AlphaFoldDB" id="A0AAV2JRL8"/>
<organism evidence="2 3">
    <name type="scientific">Knipowitschia caucasica</name>
    <name type="common">Caucasian dwarf goby</name>
    <name type="synonym">Pomatoschistus caucasicus</name>
    <dbReference type="NCBI Taxonomy" id="637954"/>
    <lineage>
        <taxon>Eukaryota</taxon>
        <taxon>Metazoa</taxon>
        <taxon>Chordata</taxon>
        <taxon>Craniata</taxon>
        <taxon>Vertebrata</taxon>
        <taxon>Euteleostomi</taxon>
        <taxon>Actinopterygii</taxon>
        <taxon>Neopterygii</taxon>
        <taxon>Teleostei</taxon>
        <taxon>Neoteleostei</taxon>
        <taxon>Acanthomorphata</taxon>
        <taxon>Gobiaria</taxon>
        <taxon>Gobiiformes</taxon>
        <taxon>Gobioidei</taxon>
        <taxon>Gobiidae</taxon>
        <taxon>Gobiinae</taxon>
        <taxon>Knipowitschia</taxon>
    </lineage>
</organism>
<dbReference type="EMBL" id="OZ035835">
    <property type="protein sequence ID" value="CAL1577879.1"/>
    <property type="molecule type" value="Genomic_DNA"/>
</dbReference>
<proteinExistence type="predicted"/>
<protein>
    <submittedName>
        <fullName evidence="2">Uncharacterized protein</fullName>
    </submittedName>
</protein>
<reference evidence="2 3" key="1">
    <citation type="submission" date="2024-04" db="EMBL/GenBank/DDBJ databases">
        <authorList>
            <person name="Waldvogel A.-M."/>
            <person name="Schoenle A."/>
        </authorList>
    </citation>
    <scope>NUCLEOTIDE SEQUENCE [LARGE SCALE GENOMIC DNA]</scope>
</reference>
<keyword evidence="3" id="KW-1185">Reference proteome</keyword>
<evidence type="ECO:0000313" key="3">
    <source>
        <dbReference type="Proteomes" id="UP001497482"/>
    </source>
</evidence>
<sequence length="182" mass="19962">MVTLSLKVTRYALRWLPGKVKPIVPLAQPAFPILQQPNGARVGEFGELQNHAAQGWRQRRSLRGSCALSPLHCARDTPHSCEIVQTQCCSVRNIFLKFSVSCRVFVAALSSVCEKFSTDSAALQITCQEGVRSHCGLLLFKLFISVCLSLVACGDDPPRTDQKTSPPTPPPHWTLDLIKGPP</sequence>
<accession>A0AAV2JRL8</accession>
<evidence type="ECO:0000313" key="2">
    <source>
        <dbReference type="EMBL" id="CAL1577879.1"/>
    </source>
</evidence>
<evidence type="ECO:0000256" key="1">
    <source>
        <dbReference type="SAM" id="MobiDB-lite"/>
    </source>
</evidence>
<name>A0AAV2JRL8_KNICA</name>
<gene>
    <name evidence="2" type="ORF">KC01_LOCUS9156</name>
</gene>